<keyword evidence="3" id="KW-1185">Reference proteome</keyword>
<evidence type="ECO:0000313" key="3">
    <source>
        <dbReference type="Proteomes" id="UP000324222"/>
    </source>
</evidence>
<dbReference type="AlphaFoldDB" id="A0A5B7JM85"/>
<organism evidence="2 3">
    <name type="scientific">Portunus trituberculatus</name>
    <name type="common">Swimming crab</name>
    <name type="synonym">Neptunus trituberculatus</name>
    <dbReference type="NCBI Taxonomy" id="210409"/>
    <lineage>
        <taxon>Eukaryota</taxon>
        <taxon>Metazoa</taxon>
        <taxon>Ecdysozoa</taxon>
        <taxon>Arthropoda</taxon>
        <taxon>Crustacea</taxon>
        <taxon>Multicrustacea</taxon>
        <taxon>Malacostraca</taxon>
        <taxon>Eumalacostraca</taxon>
        <taxon>Eucarida</taxon>
        <taxon>Decapoda</taxon>
        <taxon>Pleocyemata</taxon>
        <taxon>Brachyura</taxon>
        <taxon>Eubrachyura</taxon>
        <taxon>Portunoidea</taxon>
        <taxon>Portunidae</taxon>
        <taxon>Portuninae</taxon>
        <taxon>Portunus</taxon>
    </lineage>
</organism>
<accession>A0A5B7JM85</accession>
<gene>
    <name evidence="2" type="ORF">E2C01_090770</name>
</gene>
<proteinExistence type="predicted"/>
<protein>
    <submittedName>
        <fullName evidence="2">Uncharacterized protein</fullName>
    </submittedName>
</protein>
<feature type="region of interest" description="Disordered" evidence="1">
    <location>
        <begin position="1"/>
        <end position="41"/>
    </location>
</feature>
<dbReference type="Proteomes" id="UP000324222">
    <property type="component" value="Unassembled WGS sequence"/>
</dbReference>
<reference evidence="2 3" key="1">
    <citation type="submission" date="2019-05" db="EMBL/GenBank/DDBJ databases">
        <title>Another draft genome of Portunus trituberculatus and its Hox gene families provides insights of decapod evolution.</title>
        <authorList>
            <person name="Jeong J.-H."/>
            <person name="Song I."/>
            <person name="Kim S."/>
            <person name="Choi T."/>
            <person name="Kim D."/>
            <person name="Ryu S."/>
            <person name="Kim W."/>
        </authorList>
    </citation>
    <scope>NUCLEOTIDE SEQUENCE [LARGE SCALE GENOMIC DNA]</scope>
    <source>
        <tissue evidence="2">Muscle</tissue>
    </source>
</reference>
<sequence>MGWRSSPRHQTRPGTSRPAAAAATTATATAAATDRQTPGRW</sequence>
<name>A0A5B7JM85_PORTR</name>
<feature type="compositionally biased region" description="Basic residues" evidence="1">
    <location>
        <begin position="1"/>
        <end position="11"/>
    </location>
</feature>
<evidence type="ECO:0000256" key="1">
    <source>
        <dbReference type="SAM" id="MobiDB-lite"/>
    </source>
</evidence>
<dbReference type="EMBL" id="VSRR010102682">
    <property type="protein sequence ID" value="MPC95553.1"/>
    <property type="molecule type" value="Genomic_DNA"/>
</dbReference>
<evidence type="ECO:0000313" key="2">
    <source>
        <dbReference type="EMBL" id="MPC95553.1"/>
    </source>
</evidence>
<feature type="compositionally biased region" description="Low complexity" evidence="1">
    <location>
        <begin position="19"/>
        <end position="33"/>
    </location>
</feature>
<comment type="caution">
    <text evidence="2">The sequence shown here is derived from an EMBL/GenBank/DDBJ whole genome shotgun (WGS) entry which is preliminary data.</text>
</comment>